<dbReference type="AlphaFoldDB" id="A0AAN9UAP7"/>
<comment type="caution">
    <text evidence="5">The sequence shown here is derived from an EMBL/GenBank/DDBJ whole genome shotgun (WGS) entry which is preliminary data.</text>
</comment>
<reference evidence="5 6" key="1">
    <citation type="journal article" date="2023" name="PLoS ONE">
        <title>Cytospora paraplurivora sp. nov. isolated from orchards with fruit tree decline syndrome in Ontario, Canada.</title>
        <authorList>
            <person name="Ilyukhin E."/>
            <person name="Nguyen H.D.T."/>
            <person name="Castle A.J."/>
            <person name="Ellouze W."/>
        </authorList>
    </citation>
    <scope>NUCLEOTIDE SEQUENCE [LARGE SCALE GENOMIC DNA]</scope>
    <source>
        <strain evidence="5 6">FDS-564</strain>
    </source>
</reference>
<feature type="coiled-coil region" evidence="2">
    <location>
        <begin position="103"/>
        <end position="130"/>
    </location>
</feature>
<feature type="region of interest" description="Disordered" evidence="3">
    <location>
        <begin position="332"/>
        <end position="379"/>
    </location>
</feature>
<comment type="domain">
    <text evidence="1">The C4-type zinc finger motif is necessary both for its ER three-way tubular junction localization and formation.</text>
</comment>
<name>A0AAN9UAP7_9PEZI</name>
<feature type="compositionally biased region" description="Polar residues" evidence="3">
    <location>
        <begin position="190"/>
        <end position="200"/>
    </location>
</feature>
<proteinExistence type="inferred from homology"/>
<feature type="compositionally biased region" description="Low complexity" evidence="3">
    <location>
        <begin position="222"/>
        <end position="231"/>
    </location>
</feature>
<dbReference type="PANTHER" id="PTHR22166:SF12">
    <property type="entry name" value="ENDOPLASMIC RETICULUM JUNCTION FORMATION PROTEIN LUNAPARK"/>
    <property type="match status" value="1"/>
</dbReference>
<dbReference type="PANTHER" id="PTHR22166">
    <property type="entry name" value="ENDOPLASMIC RETICULUM JUNCTION FORMATION PROTEIN LUNAPARK"/>
    <property type="match status" value="1"/>
</dbReference>
<evidence type="ECO:0000256" key="2">
    <source>
        <dbReference type="SAM" id="Coils"/>
    </source>
</evidence>
<keyword evidence="1" id="KW-0812">Transmembrane</keyword>
<gene>
    <name evidence="5" type="ORF">SLS53_006615</name>
</gene>
<comment type="subcellular location">
    <subcellularLocation>
        <location evidence="1">Endoplasmic reticulum membrane</location>
        <topology evidence="1">Multi-pass membrane protein</topology>
    </subcellularLocation>
</comment>
<organism evidence="5 6">
    <name type="scientific">Cytospora paraplurivora</name>
    <dbReference type="NCBI Taxonomy" id="2898453"/>
    <lineage>
        <taxon>Eukaryota</taxon>
        <taxon>Fungi</taxon>
        <taxon>Dikarya</taxon>
        <taxon>Ascomycota</taxon>
        <taxon>Pezizomycotina</taxon>
        <taxon>Sordariomycetes</taxon>
        <taxon>Sordariomycetidae</taxon>
        <taxon>Diaporthales</taxon>
        <taxon>Cytosporaceae</taxon>
        <taxon>Cytospora</taxon>
    </lineage>
</organism>
<protein>
    <recommendedName>
        <fullName evidence="1">Endoplasmic reticulum junction formation protein lunapark</fullName>
    </recommendedName>
</protein>
<comment type="similarity">
    <text evidence="1">Belongs to the lunapark family.</text>
</comment>
<comment type="caution">
    <text evidence="1">Lacks conserved residue(s) required for the propagation of feature annotation.</text>
</comment>
<evidence type="ECO:0000259" key="4">
    <source>
        <dbReference type="Pfam" id="PF10058"/>
    </source>
</evidence>
<accession>A0AAN9UAP7</accession>
<evidence type="ECO:0000313" key="6">
    <source>
        <dbReference type="Proteomes" id="UP001320245"/>
    </source>
</evidence>
<feature type="region of interest" description="Disordered" evidence="3">
    <location>
        <begin position="141"/>
        <end position="231"/>
    </location>
</feature>
<sequence>MVSLWPWKKDDSSTASFEKTLSVLSTKITNTQARLEQNRASSRRLRVLATIYLSFAYLVYAIVALVVIGWKNMGSYEWTGMAGGPVLIYLVRTISSAVYDLRIEGLSSKLKDLQAQRAKTIQKLKDATKYDSTLELLEKYGGGEGKPKLKRKNTGEGENDDSKRGQGRQQQQRPNTGAPNRTQMPVPATANIQRGQTAPLPSSGFPQHPGAGPYNAPQARIPSPAAGAEASAEFAPNAYDTVRSQPPSLPSGQYENSSQNHWYDRIMDLLLGEDETAAKNRFVLICKRCRLVNGQAPPGTNSLSELGVWKCMGCAAVNGEETEGKRIVKEVLGHTSESADDGEESDLVEVQSDESSKEEGVVGESEEPSGAGNRKGKGK</sequence>
<dbReference type="GO" id="GO:1903373">
    <property type="term" value="P:positive regulation of endoplasmic reticulum tubular network organization"/>
    <property type="evidence" value="ECO:0007669"/>
    <property type="project" value="UniProtKB-UniRule"/>
</dbReference>
<dbReference type="Proteomes" id="UP001320245">
    <property type="component" value="Unassembled WGS sequence"/>
</dbReference>
<dbReference type="GO" id="GO:0071788">
    <property type="term" value="P:endoplasmic reticulum tubular network maintenance"/>
    <property type="evidence" value="ECO:0007669"/>
    <property type="project" value="UniProtKB-UniRule"/>
</dbReference>
<keyword evidence="1" id="KW-0479">Metal-binding</keyword>
<keyword evidence="1" id="KW-1133">Transmembrane helix</keyword>
<dbReference type="Pfam" id="PF10058">
    <property type="entry name" value="Zn_ribbon_10"/>
    <property type="match status" value="1"/>
</dbReference>
<keyword evidence="1" id="KW-0862">Zinc</keyword>
<dbReference type="GO" id="GO:0008270">
    <property type="term" value="F:zinc ion binding"/>
    <property type="evidence" value="ECO:0007669"/>
    <property type="project" value="UniProtKB-KW"/>
</dbReference>
<keyword evidence="1" id="KW-0472">Membrane</keyword>
<feature type="domain" description="Lunapark zinc ribbon" evidence="4">
    <location>
        <begin position="262"/>
        <end position="318"/>
    </location>
</feature>
<dbReference type="InterPro" id="IPR019273">
    <property type="entry name" value="Lunapark_Znf"/>
</dbReference>
<keyword evidence="2" id="KW-0175">Coiled coil</keyword>
<evidence type="ECO:0000256" key="3">
    <source>
        <dbReference type="SAM" id="MobiDB-lite"/>
    </source>
</evidence>
<feature type="compositionally biased region" description="Polar residues" evidence="3">
    <location>
        <begin position="174"/>
        <end position="183"/>
    </location>
</feature>
<comment type="function">
    <text evidence="1">Plays a role in determining ER morphology.</text>
</comment>
<feature type="transmembrane region" description="Helical" evidence="1">
    <location>
        <begin position="47"/>
        <end position="70"/>
    </location>
</feature>
<evidence type="ECO:0000256" key="1">
    <source>
        <dbReference type="RuleBase" id="RU367073"/>
    </source>
</evidence>
<feature type="compositionally biased region" description="Acidic residues" evidence="3">
    <location>
        <begin position="338"/>
        <end position="347"/>
    </location>
</feature>
<dbReference type="EMBL" id="JAJSPL020000030">
    <property type="protein sequence ID" value="KAK7737312.1"/>
    <property type="molecule type" value="Genomic_DNA"/>
</dbReference>
<keyword evidence="1" id="KW-0863">Zinc-finger</keyword>
<keyword evidence="1" id="KW-0256">Endoplasmic reticulum</keyword>
<dbReference type="GO" id="GO:0098826">
    <property type="term" value="C:endoplasmic reticulum tubular network membrane"/>
    <property type="evidence" value="ECO:0007669"/>
    <property type="project" value="UniProtKB-UniRule"/>
</dbReference>
<dbReference type="InterPro" id="IPR040115">
    <property type="entry name" value="Lnp"/>
</dbReference>
<keyword evidence="6" id="KW-1185">Reference proteome</keyword>
<evidence type="ECO:0000313" key="5">
    <source>
        <dbReference type="EMBL" id="KAK7737312.1"/>
    </source>
</evidence>